<dbReference type="Proteomes" id="UP001434883">
    <property type="component" value="Unassembled WGS sequence"/>
</dbReference>
<evidence type="ECO:0000313" key="2">
    <source>
        <dbReference type="Proteomes" id="UP001434883"/>
    </source>
</evidence>
<proteinExistence type="predicted"/>
<sequence length="62" mass="7000">KSEEFCSVFPPGVSCWRHQRNFLSTSVNPARPQTLNQRRGVAGRTGMLAYGRNLQFSSIRCV</sequence>
<name>A0ABV0R1Q7_9TELE</name>
<keyword evidence="2" id="KW-1185">Reference proteome</keyword>
<dbReference type="EMBL" id="JAHRIN010030454">
    <property type="protein sequence ID" value="MEQ2202053.1"/>
    <property type="molecule type" value="Genomic_DNA"/>
</dbReference>
<reference evidence="1 2" key="1">
    <citation type="submission" date="2021-06" db="EMBL/GenBank/DDBJ databases">
        <authorList>
            <person name="Palmer J.M."/>
        </authorList>
    </citation>
    <scope>NUCLEOTIDE SEQUENCE [LARGE SCALE GENOMIC DNA]</scope>
    <source>
        <strain evidence="1 2">XC_2019</strain>
        <tissue evidence="1">Muscle</tissue>
    </source>
</reference>
<feature type="non-terminal residue" evidence="1">
    <location>
        <position position="1"/>
    </location>
</feature>
<accession>A0ABV0R1Q7</accession>
<organism evidence="1 2">
    <name type="scientific">Xenoophorus captivus</name>
    <dbReference type="NCBI Taxonomy" id="1517983"/>
    <lineage>
        <taxon>Eukaryota</taxon>
        <taxon>Metazoa</taxon>
        <taxon>Chordata</taxon>
        <taxon>Craniata</taxon>
        <taxon>Vertebrata</taxon>
        <taxon>Euteleostomi</taxon>
        <taxon>Actinopterygii</taxon>
        <taxon>Neopterygii</taxon>
        <taxon>Teleostei</taxon>
        <taxon>Neoteleostei</taxon>
        <taxon>Acanthomorphata</taxon>
        <taxon>Ovalentaria</taxon>
        <taxon>Atherinomorphae</taxon>
        <taxon>Cyprinodontiformes</taxon>
        <taxon>Goodeidae</taxon>
        <taxon>Xenoophorus</taxon>
    </lineage>
</organism>
<gene>
    <name evidence="1" type="ORF">XENOCAPTIV_023150</name>
</gene>
<comment type="caution">
    <text evidence="1">The sequence shown here is derived from an EMBL/GenBank/DDBJ whole genome shotgun (WGS) entry which is preliminary data.</text>
</comment>
<protein>
    <submittedName>
        <fullName evidence="1">Uncharacterized protein</fullName>
    </submittedName>
</protein>
<evidence type="ECO:0000313" key="1">
    <source>
        <dbReference type="EMBL" id="MEQ2202053.1"/>
    </source>
</evidence>